<keyword evidence="1" id="KW-0812">Transmembrane</keyword>
<protein>
    <submittedName>
        <fullName evidence="2">Uncharacterized protein</fullName>
    </submittedName>
</protein>
<dbReference type="RefSeq" id="WP_035869770.1">
    <property type="nucleotide sequence ID" value="NZ_KK853997.1"/>
</dbReference>
<dbReference type="HOGENOM" id="CLU_2861825_0_0_11"/>
<dbReference type="Proteomes" id="UP000027178">
    <property type="component" value="Unassembled WGS sequence"/>
</dbReference>
<evidence type="ECO:0000256" key="1">
    <source>
        <dbReference type="SAM" id="Phobius"/>
    </source>
</evidence>
<dbReference type="eggNOG" id="ENOG5032111">
    <property type="taxonomic scope" value="Bacteria"/>
</dbReference>
<dbReference type="EMBL" id="JNBY01000158">
    <property type="protein sequence ID" value="KDN80971.1"/>
    <property type="molecule type" value="Genomic_DNA"/>
</dbReference>
<keyword evidence="1" id="KW-0472">Membrane</keyword>
<dbReference type="PATRIC" id="fig|1348663.4.peg.7079"/>
<gene>
    <name evidence="2" type="ORF">KCH_73240</name>
</gene>
<dbReference type="AlphaFoldDB" id="A0A066YSA3"/>
<reference evidence="2 3" key="1">
    <citation type="submission" date="2014-05" db="EMBL/GenBank/DDBJ databases">
        <title>Draft Genome Sequence of Kitasatospora cheerisanensis KCTC 2395.</title>
        <authorList>
            <person name="Nam D.H."/>
        </authorList>
    </citation>
    <scope>NUCLEOTIDE SEQUENCE [LARGE SCALE GENOMIC DNA]</scope>
    <source>
        <strain evidence="2 3">KCTC 2395</strain>
    </source>
</reference>
<organism evidence="2 3">
    <name type="scientific">Kitasatospora cheerisanensis KCTC 2395</name>
    <dbReference type="NCBI Taxonomy" id="1348663"/>
    <lineage>
        <taxon>Bacteria</taxon>
        <taxon>Bacillati</taxon>
        <taxon>Actinomycetota</taxon>
        <taxon>Actinomycetes</taxon>
        <taxon>Kitasatosporales</taxon>
        <taxon>Streptomycetaceae</taxon>
        <taxon>Kitasatospora</taxon>
    </lineage>
</organism>
<feature type="transmembrane region" description="Helical" evidence="1">
    <location>
        <begin position="43"/>
        <end position="63"/>
    </location>
</feature>
<feature type="transmembrane region" description="Helical" evidence="1">
    <location>
        <begin position="12"/>
        <end position="31"/>
    </location>
</feature>
<keyword evidence="1" id="KW-1133">Transmembrane helix</keyword>
<accession>A0A066YSA3</accession>
<proteinExistence type="predicted"/>
<name>A0A066YSA3_9ACTN</name>
<evidence type="ECO:0000313" key="3">
    <source>
        <dbReference type="Proteomes" id="UP000027178"/>
    </source>
</evidence>
<keyword evidence="3" id="KW-1185">Reference proteome</keyword>
<comment type="caution">
    <text evidence="2">The sequence shown here is derived from an EMBL/GenBank/DDBJ whole genome shotgun (WGS) entry which is preliminary data.</text>
</comment>
<sequence length="64" mass="6726">MISGHTVAPLLWVILTPLGALLAGLGLVSTIRIRPGTDRPRDHLLGPLLIAIGILVTGLGLWLL</sequence>
<evidence type="ECO:0000313" key="2">
    <source>
        <dbReference type="EMBL" id="KDN80971.1"/>
    </source>
</evidence>